<evidence type="ECO:0000259" key="1">
    <source>
        <dbReference type="SMART" id="SM00829"/>
    </source>
</evidence>
<dbReference type="SMART" id="SM00829">
    <property type="entry name" value="PKS_ER"/>
    <property type="match status" value="1"/>
</dbReference>
<dbReference type="InterPro" id="IPR013149">
    <property type="entry name" value="ADH-like_C"/>
</dbReference>
<reference evidence="3" key="1">
    <citation type="submission" date="2016-10" db="EMBL/GenBank/DDBJ databases">
        <authorList>
            <person name="Varghese N."/>
            <person name="Submissions S."/>
        </authorList>
    </citation>
    <scope>NUCLEOTIDE SEQUENCE [LARGE SCALE GENOMIC DNA]</scope>
    <source>
        <strain evidence="3">DSM 4771</strain>
    </source>
</reference>
<feature type="domain" description="Enoyl reductase (ER)" evidence="1">
    <location>
        <begin position="10"/>
        <end position="322"/>
    </location>
</feature>
<dbReference type="InterPro" id="IPR002364">
    <property type="entry name" value="Quin_OxRdtase/zeta-crystal_CS"/>
</dbReference>
<dbReference type="AlphaFoldDB" id="A0A1G8U8G2"/>
<dbReference type="PROSITE" id="PS01162">
    <property type="entry name" value="QOR_ZETA_CRYSTAL"/>
    <property type="match status" value="1"/>
</dbReference>
<evidence type="ECO:0000313" key="3">
    <source>
        <dbReference type="Proteomes" id="UP000199225"/>
    </source>
</evidence>
<dbReference type="InterPro" id="IPR013154">
    <property type="entry name" value="ADH-like_N"/>
</dbReference>
<dbReference type="InterPro" id="IPR036291">
    <property type="entry name" value="NAD(P)-bd_dom_sf"/>
</dbReference>
<dbReference type="InterPro" id="IPR047618">
    <property type="entry name" value="QOR-like"/>
</dbReference>
<dbReference type="Pfam" id="PF08240">
    <property type="entry name" value="ADH_N"/>
    <property type="match status" value="1"/>
</dbReference>
<dbReference type="SUPFAM" id="SSF50129">
    <property type="entry name" value="GroES-like"/>
    <property type="match status" value="1"/>
</dbReference>
<dbReference type="PANTHER" id="PTHR43677:SF4">
    <property type="entry name" value="QUINONE OXIDOREDUCTASE-LIKE PROTEIN 2"/>
    <property type="match status" value="1"/>
</dbReference>
<dbReference type="CDD" id="cd05286">
    <property type="entry name" value="QOR2"/>
    <property type="match status" value="1"/>
</dbReference>
<dbReference type="GO" id="GO:0003960">
    <property type="term" value="F:quinone reductase (NADPH) activity"/>
    <property type="evidence" value="ECO:0007669"/>
    <property type="project" value="InterPro"/>
</dbReference>
<dbReference type="Pfam" id="PF00107">
    <property type="entry name" value="ADH_zinc_N"/>
    <property type="match status" value="1"/>
</dbReference>
<dbReference type="Gene3D" id="3.40.50.720">
    <property type="entry name" value="NAD(P)-binding Rossmann-like Domain"/>
    <property type="match status" value="1"/>
</dbReference>
<dbReference type="STRING" id="86666.SAMN04490247_2105"/>
<evidence type="ECO:0000313" key="2">
    <source>
        <dbReference type="EMBL" id="SDJ50011.1"/>
    </source>
</evidence>
<dbReference type="EMBL" id="FNEV01000006">
    <property type="protein sequence ID" value="SDJ50011.1"/>
    <property type="molecule type" value="Genomic_DNA"/>
</dbReference>
<dbReference type="RefSeq" id="WP_093193830.1">
    <property type="nucleotide sequence ID" value="NZ_FNEV01000006.1"/>
</dbReference>
<dbReference type="SUPFAM" id="SSF51735">
    <property type="entry name" value="NAD(P)-binding Rossmann-fold domains"/>
    <property type="match status" value="1"/>
</dbReference>
<gene>
    <name evidence="2" type="ORF">SAMN04490247_2105</name>
</gene>
<dbReference type="PANTHER" id="PTHR43677">
    <property type="entry name" value="SHORT-CHAIN DEHYDROGENASE/REDUCTASE"/>
    <property type="match status" value="1"/>
</dbReference>
<sequence length="324" mass="34667">MKAIQFSNYGEPDVLEEVDIDTPEPEEGEVLLEVKAVGVNFADTARRRGAYVVPTPLPFVPGAEVAGVVKEIGAGVENVQKGDRIVTLVESGAYSEYVKASASFLIPIPEGVSDEQAVALPLQGLTAYHLIKTMGRFEPGESILVHAAAGGVGTIAVQLAKYFQAGKVIATASSEEKLDFAKKLGADEGVDYTQENWREQVIEKNGGKGIDVALEMAGGDVFTETVKAMAPFGRVLTYGAASGVPPQLNATALMNKNLSVIGFFLPQIMKKPELVQQSLKELLTLLDQGRLTLHIGGVYALSDAQQVHEDLENRKTMGKLVMKP</sequence>
<accession>A0A1G8U8G2</accession>
<protein>
    <submittedName>
        <fullName evidence="2">NADPH2:quinone reductase</fullName>
    </submittedName>
</protein>
<dbReference type="InterPro" id="IPR020843">
    <property type="entry name" value="ER"/>
</dbReference>
<dbReference type="Gene3D" id="3.90.180.10">
    <property type="entry name" value="Medium-chain alcohol dehydrogenases, catalytic domain"/>
    <property type="match status" value="1"/>
</dbReference>
<keyword evidence="3" id="KW-1185">Reference proteome</keyword>
<dbReference type="OrthoDB" id="9787435at2"/>
<organism evidence="2 3">
    <name type="scientific">Salimicrobium halophilum</name>
    <dbReference type="NCBI Taxonomy" id="86666"/>
    <lineage>
        <taxon>Bacteria</taxon>
        <taxon>Bacillati</taxon>
        <taxon>Bacillota</taxon>
        <taxon>Bacilli</taxon>
        <taxon>Bacillales</taxon>
        <taxon>Bacillaceae</taxon>
        <taxon>Salimicrobium</taxon>
    </lineage>
</organism>
<dbReference type="InterPro" id="IPR011032">
    <property type="entry name" value="GroES-like_sf"/>
</dbReference>
<proteinExistence type="predicted"/>
<name>A0A1G8U8G2_9BACI</name>
<dbReference type="Proteomes" id="UP000199225">
    <property type="component" value="Unassembled WGS sequence"/>
</dbReference>
<dbReference type="InterPro" id="IPR051397">
    <property type="entry name" value="Zn-ADH-like_protein"/>
</dbReference>
<dbReference type="GO" id="GO:0008270">
    <property type="term" value="F:zinc ion binding"/>
    <property type="evidence" value="ECO:0007669"/>
    <property type="project" value="InterPro"/>
</dbReference>